<keyword evidence="2" id="KW-0813">Transport</keyword>
<evidence type="ECO:0000313" key="10">
    <source>
        <dbReference type="EMBL" id="SVB06335.1"/>
    </source>
</evidence>
<keyword evidence="5 8" id="KW-0812">Transmembrane</keyword>
<dbReference type="InterPro" id="IPR055348">
    <property type="entry name" value="DctQ"/>
</dbReference>
<dbReference type="PANTHER" id="PTHR35011">
    <property type="entry name" value="2,3-DIKETO-L-GULONATE TRAP TRANSPORTER SMALL PERMEASE PROTEIN YIAM"/>
    <property type="match status" value="1"/>
</dbReference>
<evidence type="ECO:0000256" key="6">
    <source>
        <dbReference type="ARBA" id="ARBA00022989"/>
    </source>
</evidence>
<dbReference type="AlphaFoldDB" id="A0A382AXT8"/>
<dbReference type="EMBL" id="UINC01027309">
    <property type="protein sequence ID" value="SVB06335.1"/>
    <property type="molecule type" value="Genomic_DNA"/>
</dbReference>
<evidence type="ECO:0000259" key="9">
    <source>
        <dbReference type="Pfam" id="PF04290"/>
    </source>
</evidence>
<feature type="transmembrane region" description="Helical" evidence="8">
    <location>
        <begin position="40"/>
        <end position="59"/>
    </location>
</feature>
<proteinExistence type="predicted"/>
<dbReference type="InterPro" id="IPR007387">
    <property type="entry name" value="TRAP_DctQ"/>
</dbReference>
<keyword evidence="6 8" id="KW-1133">Transmembrane helix</keyword>
<dbReference type="PANTHER" id="PTHR35011:SF4">
    <property type="entry name" value="SLL1102 PROTEIN"/>
    <property type="match status" value="1"/>
</dbReference>
<feature type="domain" description="Tripartite ATP-independent periplasmic transporters DctQ component" evidence="9">
    <location>
        <begin position="45"/>
        <end position="178"/>
    </location>
</feature>
<feature type="transmembrane region" description="Helical" evidence="8">
    <location>
        <begin position="153"/>
        <end position="179"/>
    </location>
</feature>
<dbReference type="GO" id="GO:0005886">
    <property type="term" value="C:plasma membrane"/>
    <property type="evidence" value="ECO:0007669"/>
    <property type="project" value="UniProtKB-SubCell"/>
</dbReference>
<evidence type="ECO:0000256" key="3">
    <source>
        <dbReference type="ARBA" id="ARBA00022475"/>
    </source>
</evidence>
<evidence type="ECO:0000256" key="7">
    <source>
        <dbReference type="ARBA" id="ARBA00023136"/>
    </source>
</evidence>
<keyword evidence="7 8" id="KW-0472">Membrane</keyword>
<keyword evidence="4" id="KW-0997">Cell inner membrane</keyword>
<protein>
    <recommendedName>
        <fullName evidence="9">Tripartite ATP-independent periplasmic transporters DctQ component domain-containing protein</fullName>
    </recommendedName>
</protein>
<sequence>MSDSILAAEDKLDHKLELEHIPITRMADNFVIKVGEIFDWIWAALVIVIIGNVILRYVFRSGYIELEELQWHLYAIGWLVGLSSTAIVDAHVRVDVLNEKLSYKKKLWFEFFGILLLFLPFIILVLYYSVPFFELSWTTNERSTSANGLPARWFVKGFLVFSFFLLLMTGLSRITRVIVTLLSRKK</sequence>
<evidence type="ECO:0000256" key="1">
    <source>
        <dbReference type="ARBA" id="ARBA00004429"/>
    </source>
</evidence>
<dbReference type="Pfam" id="PF04290">
    <property type="entry name" value="DctQ"/>
    <property type="match status" value="1"/>
</dbReference>
<reference evidence="10" key="1">
    <citation type="submission" date="2018-05" db="EMBL/GenBank/DDBJ databases">
        <authorList>
            <person name="Lanie J.A."/>
            <person name="Ng W.-L."/>
            <person name="Kazmierczak K.M."/>
            <person name="Andrzejewski T.M."/>
            <person name="Davidsen T.M."/>
            <person name="Wayne K.J."/>
            <person name="Tettelin H."/>
            <person name="Glass J.I."/>
            <person name="Rusch D."/>
            <person name="Podicherti R."/>
            <person name="Tsui H.-C.T."/>
            <person name="Winkler M.E."/>
        </authorList>
    </citation>
    <scope>NUCLEOTIDE SEQUENCE</scope>
</reference>
<comment type="subcellular location">
    <subcellularLocation>
        <location evidence="1">Cell inner membrane</location>
        <topology evidence="1">Multi-pass membrane protein</topology>
    </subcellularLocation>
</comment>
<accession>A0A382AXT8</accession>
<evidence type="ECO:0000256" key="5">
    <source>
        <dbReference type="ARBA" id="ARBA00022692"/>
    </source>
</evidence>
<evidence type="ECO:0000256" key="2">
    <source>
        <dbReference type="ARBA" id="ARBA00022448"/>
    </source>
</evidence>
<organism evidence="10">
    <name type="scientific">marine metagenome</name>
    <dbReference type="NCBI Taxonomy" id="408172"/>
    <lineage>
        <taxon>unclassified sequences</taxon>
        <taxon>metagenomes</taxon>
        <taxon>ecological metagenomes</taxon>
    </lineage>
</organism>
<evidence type="ECO:0000256" key="8">
    <source>
        <dbReference type="SAM" id="Phobius"/>
    </source>
</evidence>
<gene>
    <name evidence="10" type="ORF">METZ01_LOCUS159189</name>
</gene>
<evidence type="ECO:0000256" key="4">
    <source>
        <dbReference type="ARBA" id="ARBA00022519"/>
    </source>
</evidence>
<feature type="transmembrane region" description="Helical" evidence="8">
    <location>
        <begin position="111"/>
        <end position="133"/>
    </location>
</feature>
<keyword evidence="3" id="KW-1003">Cell membrane</keyword>
<name>A0A382AXT8_9ZZZZ</name>